<reference evidence="4" key="1">
    <citation type="journal article" date="2021" name="Proc. Natl. Acad. Sci. U.S.A.">
        <title>Three genomes in the algal genus Volvox reveal the fate of a haploid sex-determining region after a transition to homothallism.</title>
        <authorList>
            <person name="Yamamoto K."/>
            <person name="Hamaji T."/>
            <person name="Kawai-Toyooka H."/>
            <person name="Matsuzaki R."/>
            <person name="Takahashi F."/>
            <person name="Nishimura Y."/>
            <person name="Kawachi M."/>
            <person name="Noguchi H."/>
            <person name="Minakuchi Y."/>
            <person name="Umen J.G."/>
            <person name="Toyoda A."/>
            <person name="Nozaki H."/>
        </authorList>
    </citation>
    <scope>NUCLEOTIDE SEQUENCE</scope>
    <source>
        <strain evidence="4">NIES-3785</strain>
    </source>
</reference>
<dbReference type="PANTHER" id="PTHR47466:SF1">
    <property type="entry name" value="METALLOPROTEASE MEP1 (AFU_ORTHOLOGUE AFUA_1G07730)-RELATED"/>
    <property type="match status" value="1"/>
</dbReference>
<evidence type="ECO:0008006" key="6">
    <source>
        <dbReference type="Google" id="ProtNLM"/>
    </source>
</evidence>
<name>A0A8J4GIP1_9CHLO</name>
<dbReference type="Proteomes" id="UP000722791">
    <property type="component" value="Unassembled WGS sequence"/>
</dbReference>
<dbReference type="EMBL" id="BNCQ01000026">
    <property type="protein sequence ID" value="GIM08078.1"/>
    <property type="molecule type" value="Genomic_DNA"/>
</dbReference>
<keyword evidence="3" id="KW-1133">Transmembrane helix</keyword>
<feature type="region of interest" description="Disordered" evidence="2">
    <location>
        <begin position="296"/>
        <end position="348"/>
    </location>
</feature>
<dbReference type="AlphaFoldDB" id="A0A8J4GIP1"/>
<proteinExistence type="inferred from homology"/>
<feature type="compositionally biased region" description="Polar residues" evidence="2">
    <location>
        <begin position="318"/>
        <end position="330"/>
    </location>
</feature>
<dbReference type="InterPro" id="IPR024079">
    <property type="entry name" value="MetalloPept_cat_dom_sf"/>
</dbReference>
<comment type="caution">
    <text evidence="4">The sequence shown here is derived from an EMBL/GenBank/DDBJ whole genome shotgun (WGS) entry which is preliminary data.</text>
</comment>
<keyword evidence="3" id="KW-0472">Membrane</keyword>
<evidence type="ECO:0000256" key="1">
    <source>
        <dbReference type="ARBA" id="ARBA00008721"/>
    </source>
</evidence>
<comment type="similarity">
    <text evidence="1">Belongs to the peptidase M43B family.</text>
</comment>
<sequence>MAGNVHNTHALLPLKWKDKNKAIQKHIILMNLLNIQRIFLLVLLAHFSQASDDSSEQSGFFVREAAQRPFLALKDPIHESSENIQQFNEQASNASAIAYHLFGAAEALSQAQGSSNALLPSLTPTILRLYLSQPQRATSALFKQLYELSWSLYGPPPFPQACYYHMYISLRSTFSWVRDNIVLKLQEVPGQPLASAMWPDMTKYPAQKLTAVVADALTDQAKLGETAMLITGGCGMAVKDFAALVPNISAALKELHADLHLLQDVGSKMYKAHYQAEQSTGISWLLNNPLSSRRQALATTASQHSVSPDVDTREGRRLTQSGVSRTASFKDNNDAKQHADDSSYSDRLHSRGRLLQTTVNSMPPNTFSPAAPSTKPALLVPLVFHVMLYNDYTNGGIGPAQHDQAPAFIDRLIWQLNLMSKPTNIQFFVKEVRNSADSYPNLLLPSRSSWLNTPFCSNSLLGGCLQDLNFTSSLVSDWPRSINVFVASESYMASGILGYAFVPSSDAYPEQGFIFLTWDCVSTSGFNSDMMYNQGAVVLIHEIFHHLGLGHPFGPSSDYSCNDDDYVIDTPITYGTVNSSVYAVAARHCVKTFWVKYGGDWNVAYKRMESGLGIPEADMNAWADSCPGQPGYDELGNYMTYNTGVCFAALGHFTEGQAERAHYFTAEVNPILYAWGQYYAATAVWPPPQPPLPTSLNIDFCKVSENNCACKSNWNYSGQVYNACSAASRYSDRLWCEVESSSCPSCSRYYSWQQCIQPCNWVATPQRCNVSLRAGSTLPPPLQPNPRRPPLLPPEPPPPPPRDVPSACKVAASGCPCRGTWYYNGKGPASYCSSLNGSRTLWCQVTPTCKDYSTKPYQSCDSSLTALQCRSVNGFNYIAVQGVVTIYYSCYSTTAGGSLYNSFIGDLESELTTIFNATEKKVIITSVTCGWTSSYTTANYVANIMAGQYGDSDPKVLYANSAAKRLQNLISTNFTSSWGSVVSSEMYQNSPTWPGSPSSNQSKSKGLSLFAIIGLSLSGVVLVLIIIAFVVRFSIAKRRAAQSGSPPPRMNQIAPTT</sequence>
<evidence type="ECO:0000313" key="5">
    <source>
        <dbReference type="Proteomes" id="UP000722791"/>
    </source>
</evidence>
<feature type="compositionally biased region" description="Polar residues" evidence="2">
    <location>
        <begin position="296"/>
        <end position="306"/>
    </location>
</feature>
<evidence type="ECO:0000313" key="4">
    <source>
        <dbReference type="EMBL" id="GIM08078.1"/>
    </source>
</evidence>
<dbReference type="Gene3D" id="3.40.390.10">
    <property type="entry name" value="Collagenase (Catalytic Domain)"/>
    <property type="match status" value="1"/>
</dbReference>
<gene>
    <name evidence="4" type="ORF">Vretimale_12095</name>
</gene>
<accession>A0A8J4GIP1</accession>
<feature type="transmembrane region" description="Helical" evidence="3">
    <location>
        <begin position="1007"/>
        <end position="1031"/>
    </location>
</feature>
<keyword evidence="3" id="KW-0812">Transmembrane</keyword>
<evidence type="ECO:0000256" key="2">
    <source>
        <dbReference type="SAM" id="MobiDB-lite"/>
    </source>
</evidence>
<protein>
    <recommendedName>
        <fullName evidence="6">Peptidase M43 pregnancy-associated plasma-A domain-containing protein</fullName>
    </recommendedName>
</protein>
<dbReference type="PANTHER" id="PTHR47466">
    <property type="match status" value="1"/>
</dbReference>
<feature type="compositionally biased region" description="Pro residues" evidence="2">
    <location>
        <begin position="778"/>
        <end position="803"/>
    </location>
</feature>
<organism evidence="4 5">
    <name type="scientific">Volvox reticuliferus</name>
    <dbReference type="NCBI Taxonomy" id="1737510"/>
    <lineage>
        <taxon>Eukaryota</taxon>
        <taxon>Viridiplantae</taxon>
        <taxon>Chlorophyta</taxon>
        <taxon>core chlorophytes</taxon>
        <taxon>Chlorophyceae</taxon>
        <taxon>CS clade</taxon>
        <taxon>Chlamydomonadales</taxon>
        <taxon>Volvocaceae</taxon>
        <taxon>Volvox</taxon>
    </lineage>
</organism>
<dbReference type="GO" id="GO:0008237">
    <property type="term" value="F:metallopeptidase activity"/>
    <property type="evidence" value="ECO:0007669"/>
    <property type="project" value="InterPro"/>
</dbReference>
<evidence type="ECO:0000256" key="3">
    <source>
        <dbReference type="SAM" id="Phobius"/>
    </source>
</evidence>
<feature type="compositionally biased region" description="Basic and acidic residues" evidence="2">
    <location>
        <begin position="331"/>
        <end position="348"/>
    </location>
</feature>
<feature type="region of interest" description="Disordered" evidence="2">
    <location>
        <begin position="776"/>
        <end position="804"/>
    </location>
</feature>
<dbReference type="SUPFAM" id="SSF55486">
    <property type="entry name" value="Metalloproteases ('zincins'), catalytic domain"/>
    <property type="match status" value="1"/>
</dbReference>